<dbReference type="Proteomes" id="UP000675881">
    <property type="component" value="Chromosome 1"/>
</dbReference>
<sequence>MAVINQKLGNLLKPLIVARCWTGRSSSGIPIARLKEDKNYLGSARYGGRHTVTLLAGDGIGPEMMGYVKQVFKHAGAPIYFEDVALDTNESEKDMFNAISSIKRNGCGLKGNIELKSNEPNLKSRNVVMRNELDLFVNVLKCKSQPGIKTRHSDIDICIVRQNTEGEYAMLEHENVPGVVESLKITTKESVERLCRYGFELARKEGRKKVTIVHKANIMKITDGLFLSVGKRVGLDYPEIECNEMIIDNCCMQLVSNPWQFDVMILTNLYGTIVTNLICGLIGGPGIVSGGNYGPKCAIFEPGTRNTGSRLVGKNLANPCAMINAGADLLDHLQLHDHAQSIRSAVSKTLNEDGILTTDLGGDASSSEVVENIIKYVKEDSRKRAPQ</sequence>
<evidence type="ECO:0000313" key="8">
    <source>
        <dbReference type="EMBL" id="CDW47859.1"/>
    </source>
</evidence>
<evidence type="ECO:0000313" key="7">
    <source>
        <dbReference type="EMBL" id="CAF2771267.1"/>
    </source>
</evidence>
<dbReference type="SUPFAM" id="SSF53659">
    <property type="entry name" value="Isocitrate/Isopropylmalate dehydrogenase-like"/>
    <property type="match status" value="1"/>
</dbReference>
<dbReference type="GO" id="GO:0006099">
    <property type="term" value="P:tricarboxylic acid cycle"/>
    <property type="evidence" value="ECO:0007669"/>
    <property type="project" value="UniProtKB-KW"/>
</dbReference>
<dbReference type="EMBL" id="HG994580">
    <property type="protein sequence ID" value="CAF2771267.1"/>
    <property type="molecule type" value="Genomic_DNA"/>
</dbReference>
<dbReference type="NCBIfam" id="TIGR00175">
    <property type="entry name" value="mito_nad_idh"/>
    <property type="match status" value="1"/>
</dbReference>
<dbReference type="Pfam" id="PF00180">
    <property type="entry name" value="Iso_dh"/>
    <property type="match status" value="1"/>
</dbReference>
<proteinExistence type="inferred from homology"/>
<comment type="subcellular location">
    <subcellularLocation>
        <location evidence="1">Mitochondrion</location>
    </subcellularLocation>
</comment>
<keyword evidence="9" id="KW-1185">Reference proteome</keyword>
<dbReference type="PANTHER" id="PTHR11835:SF60">
    <property type="entry name" value="ISOCITRATE DEHYDROGENASE [NAD] SUBUNIT, MITOCHONDRIAL"/>
    <property type="match status" value="1"/>
</dbReference>
<dbReference type="InterPro" id="IPR004434">
    <property type="entry name" value="Isocitrate_DH_NAD"/>
</dbReference>
<evidence type="ECO:0000256" key="1">
    <source>
        <dbReference type="ARBA" id="ARBA00004173"/>
    </source>
</evidence>
<comment type="similarity">
    <text evidence="2">Belongs to the isocitrate and isopropylmalate dehydrogenases family.</text>
</comment>
<dbReference type="EMBL" id="HACA01030498">
    <property type="protein sequence ID" value="CDW47859.1"/>
    <property type="molecule type" value="Transcribed_RNA"/>
</dbReference>
<evidence type="ECO:0000259" key="6">
    <source>
        <dbReference type="SMART" id="SM01329"/>
    </source>
</evidence>
<keyword evidence="5" id="KW-0496">Mitochondrion</keyword>
<dbReference type="Gene3D" id="3.40.718.10">
    <property type="entry name" value="Isopropylmalate Dehydrogenase"/>
    <property type="match status" value="1"/>
</dbReference>
<evidence type="ECO:0000256" key="3">
    <source>
        <dbReference type="ARBA" id="ARBA00022532"/>
    </source>
</evidence>
<evidence type="ECO:0000256" key="4">
    <source>
        <dbReference type="ARBA" id="ARBA00022946"/>
    </source>
</evidence>
<dbReference type="PANTHER" id="PTHR11835">
    <property type="entry name" value="DECARBOXYLATING DEHYDROGENASES-ISOCITRATE, ISOPROPYLMALATE, TARTRATE"/>
    <property type="match status" value="1"/>
</dbReference>
<name>A0A0K2VBK7_LEPSM</name>
<feature type="domain" description="Isopropylmalate dehydrogenase-like" evidence="6">
    <location>
        <begin position="51"/>
        <end position="373"/>
    </location>
</feature>
<evidence type="ECO:0000313" key="9">
    <source>
        <dbReference type="Proteomes" id="UP000675881"/>
    </source>
</evidence>
<evidence type="ECO:0000256" key="5">
    <source>
        <dbReference type="ARBA" id="ARBA00023128"/>
    </source>
</evidence>
<gene>
    <name evidence="7" type="ORF">LSAA_571</name>
</gene>
<dbReference type="GO" id="GO:0005739">
    <property type="term" value="C:mitochondrion"/>
    <property type="evidence" value="ECO:0007669"/>
    <property type="project" value="UniProtKB-SubCell"/>
</dbReference>
<dbReference type="OrthoDB" id="10261637at2759"/>
<reference evidence="8" key="1">
    <citation type="submission" date="2014-05" db="EMBL/GenBank/DDBJ databases">
        <authorList>
            <person name="Chronopoulou M."/>
        </authorList>
    </citation>
    <scope>NUCLEOTIDE SEQUENCE</scope>
    <source>
        <tissue evidence="8">Whole organism</tissue>
    </source>
</reference>
<evidence type="ECO:0000256" key="2">
    <source>
        <dbReference type="ARBA" id="ARBA00007769"/>
    </source>
</evidence>
<reference evidence="7" key="2">
    <citation type="submission" date="2021-02" db="EMBL/GenBank/DDBJ databases">
        <authorList>
            <person name="Bekaert M."/>
        </authorList>
    </citation>
    <scope>NUCLEOTIDE SEQUENCE</scope>
    <source>
        <strain evidence="7">IoA-00</strain>
    </source>
</reference>
<keyword evidence="4" id="KW-0809">Transit peptide</keyword>
<dbReference type="GO" id="GO:0006102">
    <property type="term" value="P:isocitrate metabolic process"/>
    <property type="evidence" value="ECO:0007669"/>
    <property type="project" value="TreeGrafter"/>
</dbReference>
<dbReference type="GO" id="GO:0004449">
    <property type="term" value="F:isocitrate dehydrogenase (NAD+) activity"/>
    <property type="evidence" value="ECO:0007669"/>
    <property type="project" value="UniProtKB-EC"/>
</dbReference>
<keyword evidence="3" id="KW-0816">Tricarboxylic acid cycle</keyword>
<dbReference type="AlphaFoldDB" id="A0A0K2VBK7"/>
<dbReference type="InterPro" id="IPR024084">
    <property type="entry name" value="IsoPropMal-DH-like_dom"/>
</dbReference>
<keyword evidence="7" id="KW-0560">Oxidoreductase</keyword>
<protein>
    <submittedName>
        <fullName evidence="7">IDH3</fullName>
        <ecNumber evidence="7">1.1.1.41</ecNumber>
    </submittedName>
    <submittedName>
        <fullName evidence="8">Isocitrate dehydrogenase [NAD] subunit gamma 1, mitochondriallike [Bombus impatiens]</fullName>
    </submittedName>
</protein>
<accession>A0A0K2VBK7</accession>
<dbReference type="EC" id="1.1.1.41" evidence="7"/>
<organism evidence="8">
    <name type="scientific">Lepeophtheirus salmonis</name>
    <name type="common">Salmon louse</name>
    <name type="synonym">Caligus salmonis</name>
    <dbReference type="NCBI Taxonomy" id="72036"/>
    <lineage>
        <taxon>Eukaryota</taxon>
        <taxon>Metazoa</taxon>
        <taxon>Ecdysozoa</taxon>
        <taxon>Arthropoda</taxon>
        <taxon>Crustacea</taxon>
        <taxon>Multicrustacea</taxon>
        <taxon>Hexanauplia</taxon>
        <taxon>Copepoda</taxon>
        <taxon>Siphonostomatoida</taxon>
        <taxon>Caligidae</taxon>
        <taxon>Lepeophtheirus</taxon>
    </lineage>
</organism>
<dbReference type="FunFam" id="3.40.718.10:FF:000001">
    <property type="entry name" value="Isocitrate dehydrogenase [NAD] subunit, mitochondrial"/>
    <property type="match status" value="1"/>
</dbReference>
<dbReference type="SMART" id="SM01329">
    <property type="entry name" value="Iso_dh"/>
    <property type="match status" value="1"/>
</dbReference>